<organism evidence="2 3">
    <name type="scientific">Orchesella dallaii</name>
    <dbReference type="NCBI Taxonomy" id="48710"/>
    <lineage>
        <taxon>Eukaryota</taxon>
        <taxon>Metazoa</taxon>
        <taxon>Ecdysozoa</taxon>
        <taxon>Arthropoda</taxon>
        <taxon>Hexapoda</taxon>
        <taxon>Collembola</taxon>
        <taxon>Entomobryomorpha</taxon>
        <taxon>Entomobryoidea</taxon>
        <taxon>Orchesellidae</taxon>
        <taxon>Orchesellinae</taxon>
        <taxon>Orchesella</taxon>
    </lineage>
</organism>
<keyword evidence="3" id="KW-1185">Reference proteome</keyword>
<gene>
    <name evidence="2" type="ORF">ODALV1_LOCUS25382</name>
</gene>
<sequence length="217" mass="25179">MKCNKAFWDLATLMLHLEQEHLSFLADIQDTMEITPETAWYEQTENEEFGELPELFPEPMEIVDATAFDIPCMHMQHQTASQQETVYETAYQQETVYDTAFQPQITYHAQSEYETAYQPQISYHTQYAYQPFPHVHPAYQPSDYPHVHFAYQPNDYPHSQIWTMQPEMTIRNGYGLSPMQIDEPNNDTNTPQNDFQQAYPDYTNGSPNGGQAPGCST</sequence>
<feature type="compositionally biased region" description="Polar residues" evidence="1">
    <location>
        <begin position="186"/>
        <end position="196"/>
    </location>
</feature>
<feature type="region of interest" description="Disordered" evidence="1">
    <location>
        <begin position="177"/>
        <end position="217"/>
    </location>
</feature>
<protein>
    <recommendedName>
        <fullName evidence="4">C2H2-type domain-containing protein</fullName>
    </recommendedName>
</protein>
<proteinExistence type="predicted"/>
<feature type="compositionally biased region" description="Gly residues" evidence="1">
    <location>
        <begin position="207"/>
        <end position="217"/>
    </location>
</feature>
<dbReference type="Proteomes" id="UP001642540">
    <property type="component" value="Unassembled WGS sequence"/>
</dbReference>
<evidence type="ECO:0000313" key="2">
    <source>
        <dbReference type="EMBL" id="CAL8134133.1"/>
    </source>
</evidence>
<evidence type="ECO:0000313" key="3">
    <source>
        <dbReference type="Proteomes" id="UP001642540"/>
    </source>
</evidence>
<name>A0ABP1RRR9_9HEXA</name>
<evidence type="ECO:0000256" key="1">
    <source>
        <dbReference type="SAM" id="MobiDB-lite"/>
    </source>
</evidence>
<reference evidence="2 3" key="1">
    <citation type="submission" date="2024-08" db="EMBL/GenBank/DDBJ databases">
        <authorList>
            <person name="Cucini C."/>
            <person name="Frati F."/>
        </authorList>
    </citation>
    <scope>NUCLEOTIDE SEQUENCE [LARGE SCALE GENOMIC DNA]</scope>
</reference>
<dbReference type="EMBL" id="CAXLJM020000103">
    <property type="protein sequence ID" value="CAL8134133.1"/>
    <property type="molecule type" value="Genomic_DNA"/>
</dbReference>
<evidence type="ECO:0008006" key="4">
    <source>
        <dbReference type="Google" id="ProtNLM"/>
    </source>
</evidence>
<accession>A0ABP1RRR9</accession>
<comment type="caution">
    <text evidence="2">The sequence shown here is derived from an EMBL/GenBank/DDBJ whole genome shotgun (WGS) entry which is preliminary data.</text>
</comment>